<reference evidence="1 2" key="1">
    <citation type="journal article" date="2019" name="Nat. Ecol. Evol.">
        <title>Megaphylogeny resolves global patterns of mushroom evolution.</title>
        <authorList>
            <person name="Varga T."/>
            <person name="Krizsan K."/>
            <person name="Foldi C."/>
            <person name="Dima B."/>
            <person name="Sanchez-Garcia M."/>
            <person name="Sanchez-Ramirez S."/>
            <person name="Szollosi G.J."/>
            <person name="Szarkandi J.G."/>
            <person name="Papp V."/>
            <person name="Albert L."/>
            <person name="Andreopoulos W."/>
            <person name="Angelini C."/>
            <person name="Antonin V."/>
            <person name="Barry K.W."/>
            <person name="Bougher N.L."/>
            <person name="Buchanan P."/>
            <person name="Buyck B."/>
            <person name="Bense V."/>
            <person name="Catcheside P."/>
            <person name="Chovatia M."/>
            <person name="Cooper J."/>
            <person name="Damon W."/>
            <person name="Desjardin D."/>
            <person name="Finy P."/>
            <person name="Geml J."/>
            <person name="Haridas S."/>
            <person name="Hughes K."/>
            <person name="Justo A."/>
            <person name="Karasinski D."/>
            <person name="Kautmanova I."/>
            <person name="Kiss B."/>
            <person name="Kocsube S."/>
            <person name="Kotiranta H."/>
            <person name="LaButti K.M."/>
            <person name="Lechner B.E."/>
            <person name="Liimatainen K."/>
            <person name="Lipzen A."/>
            <person name="Lukacs Z."/>
            <person name="Mihaltcheva S."/>
            <person name="Morgado L.N."/>
            <person name="Niskanen T."/>
            <person name="Noordeloos M.E."/>
            <person name="Ohm R.A."/>
            <person name="Ortiz-Santana B."/>
            <person name="Ovrebo C."/>
            <person name="Racz N."/>
            <person name="Riley R."/>
            <person name="Savchenko A."/>
            <person name="Shiryaev A."/>
            <person name="Soop K."/>
            <person name="Spirin V."/>
            <person name="Szebenyi C."/>
            <person name="Tomsovsky M."/>
            <person name="Tulloss R.E."/>
            <person name="Uehling J."/>
            <person name="Grigoriev I.V."/>
            <person name="Vagvolgyi C."/>
            <person name="Papp T."/>
            <person name="Martin F.M."/>
            <person name="Miettinen O."/>
            <person name="Hibbett D.S."/>
            <person name="Nagy L.G."/>
        </authorList>
    </citation>
    <scope>NUCLEOTIDE SEQUENCE [LARGE SCALE GENOMIC DNA]</scope>
    <source>
        <strain evidence="1 2">NL-1719</strain>
    </source>
</reference>
<accession>A0ACD3AKK0</accession>
<evidence type="ECO:0000313" key="1">
    <source>
        <dbReference type="EMBL" id="TFK66056.1"/>
    </source>
</evidence>
<sequence>MPPPSCAISIVGYGFVINQPTQLHALLHVLRHGAPPTIAPPDTPLTASELDELDGLIGQKLAESGNSYHFDRRFVQEPESSDGAQEPVQVLAFYSLDSQRYGTGDDYAHGYTLQAWKASEVAGSTWFQSLPMDKHIEENATSHIGGLAAAMSFATLGIDVTLGWIHTLTIS</sequence>
<keyword evidence="2" id="KW-1185">Reference proteome</keyword>
<organism evidence="1 2">
    <name type="scientific">Pluteus cervinus</name>
    <dbReference type="NCBI Taxonomy" id="181527"/>
    <lineage>
        <taxon>Eukaryota</taxon>
        <taxon>Fungi</taxon>
        <taxon>Dikarya</taxon>
        <taxon>Basidiomycota</taxon>
        <taxon>Agaricomycotina</taxon>
        <taxon>Agaricomycetes</taxon>
        <taxon>Agaricomycetidae</taxon>
        <taxon>Agaricales</taxon>
        <taxon>Pluteineae</taxon>
        <taxon>Pluteaceae</taxon>
        <taxon>Pluteus</taxon>
    </lineage>
</organism>
<protein>
    <submittedName>
        <fullName evidence="1">Uncharacterized protein</fullName>
    </submittedName>
</protein>
<proteinExistence type="predicted"/>
<dbReference type="EMBL" id="ML208417">
    <property type="protein sequence ID" value="TFK66056.1"/>
    <property type="molecule type" value="Genomic_DNA"/>
</dbReference>
<dbReference type="Proteomes" id="UP000308600">
    <property type="component" value="Unassembled WGS sequence"/>
</dbReference>
<gene>
    <name evidence="1" type="ORF">BDN72DRAFT_844832</name>
</gene>
<evidence type="ECO:0000313" key="2">
    <source>
        <dbReference type="Proteomes" id="UP000308600"/>
    </source>
</evidence>
<name>A0ACD3AKK0_9AGAR</name>